<dbReference type="GeneID" id="26515276"/>
<proteinExistence type="predicted"/>
<accession>A0A0P8ZW84</accession>
<organism evidence="1 2">
    <name type="scientific">Drosophila ananassae</name>
    <name type="common">Fruit fly</name>
    <dbReference type="NCBI Taxonomy" id="7217"/>
    <lineage>
        <taxon>Eukaryota</taxon>
        <taxon>Metazoa</taxon>
        <taxon>Ecdysozoa</taxon>
        <taxon>Arthropoda</taxon>
        <taxon>Hexapoda</taxon>
        <taxon>Insecta</taxon>
        <taxon>Pterygota</taxon>
        <taxon>Neoptera</taxon>
        <taxon>Endopterygota</taxon>
        <taxon>Diptera</taxon>
        <taxon>Brachycera</taxon>
        <taxon>Muscomorpha</taxon>
        <taxon>Ephydroidea</taxon>
        <taxon>Drosophilidae</taxon>
        <taxon>Drosophila</taxon>
        <taxon>Sophophora</taxon>
    </lineage>
</organism>
<evidence type="ECO:0000313" key="2">
    <source>
        <dbReference type="Proteomes" id="UP000007801"/>
    </source>
</evidence>
<gene>
    <name evidence="1" type="primary">Dana\GF27867</name>
    <name evidence="1" type="ORF">GF27867</name>
</gene>
<dbReference type="OrthoDB" id="7808876at2759"/>
<reference evidence="1 2" key="1">
    <citation type="journal article" date="2007" name="Nature">
        <title>Evolution of genes and genomes on the Drosophila phylogeny.</title>
        <authorList>
            <consortium name="Drosophila 12 Genomes Consortium"/>
            <person name="Clark A.G."/>
            <person name="Eisen M.B."/>
            <person name="Smith D.R."/>
            <person name="Bergman C.M."/>
            <person name="Oliver B."/>
            <person name="Markow T.A."/>
            <person name="Kaufman T.C."/>
            <person name="Kellis M."/>
            <person name="Gelbart W."/>
            <person name="Iyer V.N."/>
            <person name="Pollard D.A."/>
            <person name="Sackton T.B."/>
            <person name="Larracuente A.M."/>
            <person name="Singh N.D."/>
            <person name="Abad J.P."/>
            <person name="Abt D.N."/>
            <person name="Adryan B."/>
            <person name="Aguade M."/>
            <person name="Akashi H."/>
            <person name="Anderson W.W."/>
            <person name="Aquadro C.F."/>
            <person name="Ardell D.H."/>
            <person name="Arguello R."/>
            <person name="Artieri C.G."/>
            <person name="Barbash D.A."/>
            <person name="Barker D."/>
            <person name="Barsanti P."/>
            <person name="Batterham P."/>
            <person name="Batzoglou S."/>
            <person name="Begun D."/>
            <person name="Bhutkar A."/>
            <person name="Blanco E."/>
            <person name="Bosak S.A."/>
            <person name="Bradley R.K."/>
            <person name="Brand A.D."/>
            <person name="Brent M.R."/>
            <person name="Brooks A.N."/>
            <person name="Brown R.H."/>
            <person name="Butlin R.K."/>
            <person name="Caggese C."/>
            <person name="Calvi B.R."/>
            <person name="Bernardo de Carvalho A."/>
            <person name="Caspi A."/>
            <person name="Castrezana S."/>
            <person name="Celniker S.E."/>
            <person name="Chang J.L."/>
            <person name="Chapple C."/>
            <person name="Chatterji S."/>
            <person name="Chinwalla A."/>
            <person name="Civetta A."/>
            <person name="Clifton S.W."/>
            <person name="Comeron J.M."/>
            <person name="Costello J.C."/>
            <person name="Coyne J.A."/>
            <person name="Daub J."/>
            <person name="David R.G."/>
            <person name="Delcher A.L."/>
            <person name="Delehaunty K."/>
            <person name="Do C.B."/>
            <person name="Ebling H."/>
            <person name="Edwards K."/>
            <person name="Eickbush T."/>
            <person name="Evans J.D."/>
            <person name="Filipski A."/>
            <person name="Findeiss S."/>
            <person name="Freyhult E."/>
            <person name="Fulton L."/>
            <person name="Fulton R."/>
            <person name="Garcia A.C."/>
            <person name="Gardiner A."/>
            <person name="Garfield D.A."/>
            <person name="Garvin B.E."/>
            <person name="Gibson G."/>
            <person name="Gilbert D."/>
            <person name="Gnerre S."/>
            <person name="Godfrey J."/>
            <person name="Good R."/>
            <person name="Gotea V."/>
            <person name="Gravely B."/>
            <person name="Greenberg A.J."/>
            <person name="Griffiths-Jones S."/>
            <person name="Gross S."/>
            <person name="Guigo R."/>
            <person name="Gustafson E.A."/>
            <person name="Haerty W."/>
            <person name="Hahn M.W."/>
            <person name="Halligan D.L."/>
            <person name="Halpern A.L."/>
            <person name="Halter G.M."/>
            <person name="Han M.V."/>
            <person name="Heger A."/>
            <person name="Hillier L."/>
            <person name="Hinrichs A.S."/>
            <person name="Holmes I."/>
            <person name="Hoskins R.A."/>
            <person name="Hubisz M.J."/>
            <person name="Hultmark D."/>
            <person name="Huntley M.A."/>
            <person name="Jaffe D.B."/>
            <person name="Jagadeeshan S."/>
            <person name="Jeck W.R."/>
            <person name="Johnson J."/>
            <person name="Jones C.D."/>
            <person name="Jordan W.C."/>
            <person name="Karpen G.H."/>
            <person name="Kataoka E."/>
            <person name="Keightley P.D."/>
            <person name="Kheradpour P."/>
            <person name="Kirkness E.F."/>
            <person name="Koerich L.B."/>
            <person name="Kristiansen K."/>
            <person name="Kudrna D."/>
            <person name="Kulathinal R.J."/>
            <person name="Kumar S."/>
            <person name="Kwok R."/>
            <person name="Lander E."/>
            <person name="Langley C.H."/>
            <person name="Lapoint R."/>
            <person name="Lazzaro B.P."/>
            <person name="Lee S.J."/>
            <person name="Levesque L."/>
            <person name="Li R."/>
            <person name="Lin C.F."/>
            <person name="Lin M.F."/>
            <person name="Lindblad-Toh K."/>
            <person name="Llopart A."/>
            <person name="Long M."/>
            <person name="Low L."/>
            <person name="Lozovsky E."/>
            <person name="Lu J."/>
            <person name="Luo M."/>
            <person name="Machado C.A."/>
            <person name="Makalowski W."/>
            <person name="Marzo M."/>
            <person name="Matsuda M."/>
            <person name="Matzkin L."/>
            <person name="McAllister B."/>
            <person name="McBride C.S."/>
            <person name="McKernan B."/>
            <person name="McKernan K."/>
            <person name="Mendez-Lago M."/>
            <person name="Minx P."/>
            <person name="Mollenhauer M.U."/>
            <person name="Montooth K."/>
            <person name="Mount S.M."/>
            <person name="Mu X."/>
            <person name="Myers E."/>
            <person name="Negre B."/>
            <person name="Newfeld S."/>
            <person name="Nielsen R."/>
            <person name="Noor M.A."/>
            <person name="O'Grady P."/>
            <person name="Pachter L."/>
            <person name="Papaceit M."/>
            <person name="Parisi M.J."/>
            <person name="Parisi M."/>
            <person name="Parts L."/>
            <person name="Pedersen J.S."/>
            <person name="Pesole G."/>
            <person name="Phillippy A.M."/>
            <person name="Ponting C.P."/>
            <person name="Pop M."/>
            <person name="Porcelli D."/>
            <person name="Powell J.R."/>
            <person name="Prohaska S."/>
            <person name="Pruitt K."/>
            <person name="Puig M."/>
            <person name="Quesneville H."/>
            <person name="Ram K.R."/>
            <person name="Rand D."/>
            <person name="Rasmussen M.D."/>
            <person name="Reed L.K."/>
            <person name="Reenan R."/>
            <person name="Reily A."/>
            <person name="Remington K.A."/>
            <person name="Rieger T.T."/>
            <person name="Ritchie M.G."/>
            <person name="Robin C."/>
            <person name="Rogers Y.H."/>
            <person name="Rohde C."/>
            <person name="Rozas J."/>
            <person name="Rubenfield M.J."/>
            <person name="Ruiz A."/>
            <person name="Russo S."/>
            <person name="Salzberg S.L."/>
            <person name="Sanchez-Gracia A."/>
            <person name="Saranga D.J."/>
            <person name="Sato H."/>
            <person name="Schaeffer S.W."/>
            <person name="Schatz M.C."/>
            <person name="Schlenke T."/>
            <person name="Schwartz R."/>
            <person name="Segarra C."/>
            <person name="Singh R.S."/>
            <person name="Sirot L."/>
            <person name="Sirota M."/>
            <person name="Sisneros N.B."/>
            <person name="Smith C.D."/>
            <person name="Smith T.F."/>
            <person name="Spieth J."/>
            <person name="Stage D.E."/>
            <person name="Stark A."/>
            <person name="Stephan W."/>
            <person name="Strausberg R.L."/>
            <person name="Strempel S."/>
            <person name="Sturgill D."/>
            <person name="Sutton G."/>
            <person name="Sutton G.G."/>
            <person name="Tao W."/>
            <person name="Teichmann S."/>
            <person name="Tobari Y.N."/>
            <person name="Tomimura Y."/>
            <person name="Tsolas J.M."/>
            <person name="Valente V.L."/>
            <person name="Venter E."/>
            <person name="Venter J.C."/>
            <person name="Vicario S."/>
            <person name="Vieira F.G."/>
            <person name="Vilella A.J."/>
            <person name="Villasante A."/>
            <person name="Walenz B."/>
            <person name="Wang J."/>
            <person name="Wasserman M."/>
            <person name="Watts T."/>
            <person name="Wilson D."/>
            <person name="Wilson R.K."/>
            <person name="Wing R.A."/>
            <person name="Wolfner M.F."/>
            <person name="Wong A."/>
            <person name="Wong G.K."/>
            <person name="Wu C.I."/>
            <person name="Wu G."/>
            <person name="Yamamoto D."/>
            <person name="Yang H.P."/>
            <person name="Yang S.P."/>
            <person name="Yorke J.A."/>
            <person name="Yoshida K."/>
            <person name="Zdobnov E."/>
            <person name="Zhang P."/>
            <person name="Zhang Y."/>
            <person name="Zimin A.V."/>
            <person name="Baldwin J."/>
            <person name="Abdouelleil A."/>
            <person name="Abdulkadir J."/>
            <person name="Abebe A."/>
            <person name="Abera B."/>
            <person name="Abreu J."/>
            <person name="Acer S.C."/>
            <person name="Aftuck L."/>
            <person name="Alexander A."/>
            <person name="An P."/>
            <person name="Anderson E."/>
            <person name="Anderson S."/>
            <person name="Arachi H."/>
            <person name="Azer M."/>
            <person name="Bachantsang P."/>
            <person name="Barry A."/>
            <person name="Bayul T."/>
            <person name="Berlin A."/>
            <person name="Bessette D."/>
            <person name="Bloom T."/>
            <person name="Blye J."/>
            <person name="Boguslavskiy L."/>
            <person name="Bonnet C."/>
            <person name="Boukhgalter B."/>
            <person name="Bourzgui I."/>
            <person name="Brown A."/>
            <person name="Cahill P."/>
            <person name="Channer S."/>
            <person name="Cheshatsang Y."/>
            <person name="Chuda L."/>
            <person name="Citroen M."/>
            <person name="Collymore A."/>
            <person name="Cooke P."/>
            <person name="Costello M."/>
            <person name="D'Aco K."/>
            <person name="Daza R."/>
            <person name="De Haan G."/>
            <person name="DeGray S."/>
            <person name="DeMaso C."/>
            <person name="Dhargay N."/>
            <person name="Dooley K."/>
            <person name="Dooley E."/>
            <person name="Doricent M."/>
            <person name="Dorje P."/>
            <person name="Dorjee K."/>
            <person name="Dupes A."/>
            <person name="Elong R."/>
            <person name="Falk J."/>
            <person name="Farina A."/>
            <person name="Faro S."/>
            <person name="Ferguson D."/>
            <person name="Fisher S."/>
            <person name="Foley C.D."/>
            <person name="Franke A."/>
            <person name="Friedrich D."/>
            <person name="Gadbois L."/>
            <person name="Gearin G."/>
            <person name="Gearin C.R."/>
            <person name="Giannoukos G."/>
            <person name="Goode T."/>
            <person name="Graham J."/>
            <person name="Grandbois E."/>
            <person name="Grewal S."/>
            <person name="Gyaltsen K."/>
            <person name="Hafez N."/>
            <person name="Hagos B."/>
            <person name="Hall J."/>
            <person name="Henson C."/>
            <person name="Hollinger A."/>
            <person name="Honan T."/>
            <person name="Huard M.D."/>
            <person name="Hughes L."/>
            <person name="Hurhula B."/>
            <person name="Husby M.E."/>
            <person name="Kamat A."/>
            <person name="Kanga B."/>
            <person name="Kashin S."/>
            <person name="Khazanovich D."/>
            <person name="Kisner P."/>
            <person name="Lance K."/>
            <person name="Lara M."/>
            <person name="Lee W."/>
            <person name="Lennon N."/>
            <person name="Letendre F."/>
            <person name="LeVine R."/>
            <person name="Lipovsky A."/>
            <person name="Liu X."/>
            <person name="Liu J."/>
            <person name="Liu S."/>
            <person name="Lokyitsang T."/>
            <person name="Lokyitsang Y."/>
            <person name="Lubonja R."/>
            <person name="Lui A."/>
            <person name="MacDonald P."/>
            <person name="Magnisalis V."/>
            <person name="Maru K."/>
            <person name="Matthews C."/>
            <person name="McCusker W."/>
            <person name="McDonough S."/>
            <person name="Mehta T."/>
            <person name="Meldrim J."/>
            <person name="Meneus L."/>
            <person name="Mihai O."/>
            <person name="Mihalev A."/>
            <person name="Mihova T."/>
            <person name="Mittelman R."/>
            <person name="Mlenga V."/>
            <person name="Montmayeur A."/>
            <person name="Mulrain L."/>
            <person name="Navidi A."/>
            <person name="Naylor J."/>
            <person name="Negash T."/>
            <person name="Nguyen T."/>
            <person name="Nguyen N."/>
            <person name="Nicol R."/>
            <person name="Norbu C."/>
            <person name="Norbu N."/>
            <person name="Novod N."/>
            <person name="O'Neill B."/>
            <person name="Osman S."/>
            <person name="Markiewicz E."/>
            <person name="Oyono O.L."/>
            <person name="Patti C."/>
            <person name="Phunkhang P."/>
            <person name="Pierre F."/>
            <person name="Priest M."/>
            <person name="Raghuraman S."/>
            <person name="Rege F."/>
            <person name="Reyes R."/>
            <person name="Rise C."/>
            <person name="Rogov P."/>
            <person name="Ross K."/>
            <person name="Ryan E."/>
            <person name="Settipalli S."/>
            <person name="Shea T."/>
            <person name="Sherpa N."/>
            <person name="Shi L."/>
            <person name="Shih D."/>
            <person name="Sparrow T."/>
            <person name="Spaulding J."/>
            <person name="Stalker J."/>
            <person name="Stange-Thomann N."/>
            <person name="Stavropoulos S."/>
            <person name="Stone C."/>
            <person name="Strader C."/>
            <person name="Tesfaye S."/>
            <person name="Thomson T."/>
            <person name="Thoulutsang Y."/>
            <person name="Thoulutsang D."/>
            <person name="Topham K."/>
            <person name="Topping I."/>
            <person name="Tsamla T."/>
            <person name="Vassiliev H."/>
            <person name="Vo A."/>
            <person name="Wangchuk T."/>
            <person name="Wangdi T."/>
            <person name="Weiand M."/>
            <person name="Wilkinson J."/>
            <person name="Wilson A."/>
            <person name="Yadav S."/>
            <person name="Young G."/>
            <person name="Yu Q."/>
            <person name="Zembek L."/>
            <person name="Zhong D."/>
            <person name="Zimmer A."/>
            <person name="Zwirko Z."/>
            <person name="Jaffe D.B."/>
            <person name="Alvarez P."/>
            <person name="Brockman W."/>
            <person name="Butler J."/>
            <person name="Chin C."/>
            <person name="Gnerre S."/>
            <person name="Grabherr M."/>
            <person name="Kleber M."/>
            <person name="Mauceli E."/>
            <person name="MacCallum I."/>
        </authorList>
    </citation>
    <scope>NUCLEOTIDE SEQUENCE [LARGE SCALE GENOMIC DNA]</scope>
    <source>
        <strain evidence="2">Tucson 14024-0371.13</strain>
    </source>
</reference>
<keyword evidence="2" id="KW-1185">Reference proteome</keyword>
<dbReference type="Proteomes" id="UP000007801">
    <property type="component" value="Unassembled WGS sequence"/>
</dbReference>
<dbReference type="InParanoid" id="A0A0P8ZW84"/>
<protein>
    <submittedName>
        <fullName evidence="1">Uncharacterized protein</fullName>
    </submittedName>
</protein>
<sequence>MDLQKSYDFPNYIHSAYKYCICERKRSVIFCNHCKETFVGRISQQCPKHPEVTFLMDARHCAFCGANVHYLQITGQN</sequence>
<name>A0A0P8ZW84_DROAN</name>
<evidence type="ECO:0000313" key="1">
    <source>
        <dbReference type="EMBL" id="KPU78893.1"/>
    </source>
</evidence>
<dbReference type="EMBL" id="CH902618">
    <property type="protein sequence ID" value="KPU78893.1"/>
    <property type="molecule type" value="Genomic_DNA"/>
</dbReference>
<dbReference type="AlphaFoldDB" id="A0A0P8ZW84"/>
<dbReference type="KEGG" id="dan:26515276"/>